<dbReference type="EMBL" id="CP002192">
    <property type="protein sequence ID" value="AFD27001.1"/>
    <property type="molecule type" value="Genomic_DNA"/>
</dbReference>
<accession>H8H0Y2</accession>
<evidence type="ECO:0000256" key="1">
    <source>
        <dbReference type="SAM" id="MobiDB-lite"/>
    </source>
</evidence>
<name>H8H0Y2_DEIGI</name>
<feature type="compositionally biased region" description="Basic and acidic residues" evidence="1">
    <location>
        <begin position="211"/>
        <end position="221"/>
    </location>
</feature>
<geneLocation type="plasmid" evidence="2 3">
    <name>P1</name>
</geneLocation>
<protein>
    <submittedName>
        <fullName evidence="2">Uncharacterized protein</fullName>
    </submittedName>
</protein>
<organism evidence="2 3">
    <name type="scientific">Deinococcus gobiensis (strain DSM 21396 / JCM 16679 / CGMCC 1.7299 / I-0)</name>
    <dbReference type="NCBI Taxonomy" id="745776"/>
    <lineage>
        <taxon>Bacteria</taxon>
        <taxon>Thermotogati</taxon>
        <taxon>Deinococcota</taxon>
        <taxon>Deinococci</taxon>
        <taxon>Deinococcales</taxon>
        <taxon>Deinococcaceae</taxon>
        <taxon>Deinococcus</taxon>
    </lineage>
</organism>
<keyword evidence="2" id="KW-0614">Plasmid</keyword>
<sequence length="221" mass="23513">MFTDTPLEGLEHPRSSPPGHVKARHTVAGEPCTRAATLGPADRRKPAHALGMEPLPLLTGGELHIGLRPRSGPPVLRAVESRSGHPVPQCQLRRIVDAQAALFGAVYEKQPPERPEGLSPQILLAFLVEKQDPPPGIGQLGGGDQPGQPGPHDNHICIGCEHDLLDRLTALRTTRHGIEGPCAEGPFDYELVFDQNSGGEGPLSGPGPRSPPERTSPHPLT</sequence>
<dbReference type="HOGENOM" id="CLU_1248933_0_0_0"/>
<gene>
    <name evidence="2" type="ordered locus">DGo_PA0115</name>
</gene>
<feature type="region of interest" description="Disordered" evidence="1">
    <location>
        <begin position="1"/>
        <end position="47"/>
    </location>
</feature>
<evidence type="ECO:0000313" key="2">
    <source>
        <dbReference type="EMBL" id="AFD27001.1"/>
    </source>
</evidence>
<reference evidence="2 3" key="1">
    <citation type="journal article" date="2012" name="PLoS ONE">
        <title>Genome sequence and transcriptome analysis of the radioresistant bacterium Deinococcus gobiensis: insights into the extreme environmental adaptations.</title>
        <authorList>
            <person name="Yuan M."/>
            <person name="Chen M."/>
            <person name="Zhang W."/>
            <person name="Lu W."/>
            <person name="Wang J."/>
            <person name="Yang M."/>
            <person name="Zhao P."/>
            <person name="Tang R."/>
            <person name="Li X."/>
            <person name="Hao Y."/>
            <person name="Zhou Z."/>
            <person name="Zhan Y."/>
            <person name="Yu H."/>
            <person name="Teng C."/>
            <person name="Yan Y."/>
            <person name="Ping S."/>
            <person name="Wang Y."/>
            <person name="Lin M."/>
        </authorList>
    </citation>
    <scope>NUCLEOTIDE SEQUENCE [LARGE SCALE GENOMIC DNA]</scope>
    <source>
        <strain evidence="3">DSM 21396 / JCM 16679 / CGMCC 1.7299 / I-0</strain>
        <plasmid evidence="2">P1</plasmid>
    </source>
</reference>
<dbReference type="AlphaFoldDB" id="H8H0Y2"/>
<evidence type="ECO:0000313" key="3">
    <source>
        <dbReference type="Proteomes" id="UP000007575"/>
    </source>
</evidence>
<feature type="region of interest" description="Disordered" evidence="1">
    <location>
        <begin position="191"/>
        <end position="221"/>
    </location>
</feature>
<proteinExistence type="predicted"/>
<dbReference type="Proteomes" id="UP000007575">
    <property type="component" value="Plasmid P1"/>
</dbReference>
<dbReference type="KEGG" id="dgo:DGo_PA0115"/>
<feature type="region of interest" description="Disordered" evidence="1">
    <location>
        <begin position="133"/>
        <end position="154"/>
    </location>
</feature>
<keyword evidence="3" id="KW-1185">Reference proteome</keyword>